<dbReference type="Proteomes" id="UP001203207">
    <property type="component" value="Unassembled WGS sequence"/>
</dbReference>
<dbReference type="InterPro" id="IPR036653">
    <property type="entry name" value="CinA-like_C"/>
</dbReference>
<proteinExistence type="predicted"/>
<protein>
    <submittedName>
        <fullName evidence="2">CinA family protein</fullName>
    </submittedName>
</protein>
<dbReference type="Gene3D" id="3.90.950.20">
    <property type="entry name" value="CinA-like"/>
    <property type="match status" value="1"/>
</dbReference>
<reference evidence="2" key="1">
    <citation type="journal article" date="2022" name="Syst. Appl. Microbiol.">
        <title>Natronocalculus amylovorans gen. nov., sp. nov., and Natranaeroarchaeum aerophilus sp. nov., dominant culturable amylolytic natronoarchaea from hypersaline soda lakes in southwestern Siberia.</title>
        <authorList>
            <person name="Sorokin D.Y."/>
            <person name="Elcheninov A.G."/>
            <person name="Khizhniak T.V."/>
            <person name="Koenen M."/>
            <person name="Bale N.J."/>
            <person name="Damste J.S.S."/>
            <person name="Kublanov I.V."/>
        </authorList>
    </citation>
    <scope>NUCLEOTIDE SEQUENCE</scope>
    <source>
        <strain evidence="2">AArc-St2</strain>
    </source>
</reference>
<dbReference type="NCBIfam" id="TIGR00199">
    <property type="entry name" value="PncC_domain"/>
    <property type="match status" value="1"/>
</dbReference>
<name>A0AAE3FZZ0_9EURY</name>
<dbReference type="RefSeq" id="WP_250585376.1">
    <property type="nucleotide sequence ID" value="NZ_JAKRVX010000006.1"/>
</dbReference>
<dbReference type="EMBL" id="JAKRVX010000006">
    <property type="protein sequence ID" value="MCL9817985.1"/>
    <property type="molecule type" value="Genomic_DNA"/>
</dbReference>
<dbReference type="AlphaFoldDB" id="A0AAE3FZZ0"/>
<organism evidence="2 3">
    <name type="scientific">Natronocalculus amylovorans</name>
    <dbReference type="NCBI Taxonomy" id="2917812"/>
    <lineage>
        <taxon>Archaea</taxon>
        <taxon>Methanobacteriati</taxon>
        <taxon>Methanobacteriota</taxon>
        <taxon>Stenosarchaea group</taxon>
        <taxon>Halobacteria</taxon>
        <taxon>Halobacteriales</taxon>
        <taxon>Haloferacaceae</taxon>
        <taxon>Natronocalculus</taxon>
    </lineage>
</organism>
<sequence length="179" mass="19287">MDTPTERHDEIRSIATRVGSRLRDRNETVSTAESLTGGMISAELTAIPGSSDYFTRGFVTYAYDAKRSALAVPRELLDEHGAVAEAVATRMAQSARDIADTTWAISVTGIAGPDGRTETKPVGLVYIAIAYAGPWGTQTSAVTADRFVFDGDRQSVRHQTVYTALESLETAITRSSPDE</sequence>
<dbReference type="Pfam" id="PF02464">
    <property type="entry name" value="CinA"/>
    <property type="match status" value="1"/>
</dbReference>
<comment type="caution">
    <text evidence="2">The sequence shown here is derived from an EMBL/GenBank/DDBJ whole genome shotgun (WGS) entry which is preliminary data.</text>
</comment>
<evidence type="ECO:0000259" key="1">
    <source>
        <dbReference type="Pfam" id="PF02464"/>
    </source>
</evidence>
<gene>
    <name evidence="2" type="ORF">AArcSt2_13670</name>
</gene>
<keyword evidence="3" id="KW-1185">Reference proteome</keyword>
<evidence type="ECO:0000313" key="2">
    <source>
        <dbReference type="EMBL" id="MCL9817985.1"/>
    </source>
</evidence>
<accession>A0AAE3FZZ0</accession>
<reference evidence="2" key="2">
    <citation type="submission" date="2022-02" db="EMBL/GenBank/DDBJ databases">
        <authorList>
            <person name="Elcheninov A.G."/>
            <person name="Sorokin D.Y."/>
            <person name="Kublanov I.V."/>
        </authorList>
    </citation>
    <scope>NUCLEOTIDE SEQUENCE</scope>
    <source>
        <strain evidence="2">AArc-St2</strain>
    </source>
</reference>
<dbReference type="InterPro" id="IPR008136">
    <property type="entry name" value="CinA_C"/>
</dbReference>
<dbReference type="SUPFAM" id="SSF142433">
    <property type="entry name" value="CinA-like"/>
    <property type="match status" value="1"/>
</dbReference>
<feature type="domain" description="CinA C-terminal" evidence="1">
    <location>
        <begin position="13"/>
        <end position="170"/>
    </location>
</feature>
<evidence type="ECO:0000313" key="3">
    <source>
        <dbReference type="Proteomes" id="UP001203207"/>
    </source>
</evidence>